<evidence type="ECO:0000313" key="2">
    <source>
        <dbReference type="Proteomes" id="UP001221757"/>
    </source>
</evidence>
<name>A0AAD7D542_MYCRO</name>
<dbReference type="AlphaFoldDB" id="A0AAD7D542"/>
<reference evidence="1" key="1">
    <citation type="submission" date="2023-03" db="EMBL/GenBank/DDBJ databases">
        <title>Massive genome expansion in bonnet fungi (Mycena s.s.) driven by repeated elements and novel gene families across ecological guilds.</title>
        <authorList>
            <consortium name="Lawrence Berkeley National Laboratory"/>
            <person name="Harder C.B."/>
            <person name="Miyauchi S."/>
            <person name="Viragh M."/>
            <person name="Kuo A."/>
            <person name="Thoen E."/>
            <person name="Andreopoulos B."/>
            <person name="Lu D."/>
            <person name="Skrede I."/>
            <person name="Drula E."/>
            <person name="Henrissat B."/>
            <person name="Morin E."/>
            <person name="Kohler A."/>
            <person name="Barry K."/>
            <person name="LaButti K."/>
            <person name="Morin E."/>
            <person name="Salamov A."/>
            <person name="Lipzen A."/>
            <person name="Mereny Z."/>
            <person name="Hegedus B."/>
            <person name="Baldrian P."/>
            <person name="Stursova M."/>
            <person name="Weitz H."/>
            <person name="Taylor A."/>
            <person name="Grigoriev I.V."/>
            <person name="Nagy L.G."/>
            <person name="Martin F."/>
            <person name="Kauserud H."/>
        </authorList>
    </citation>
    <scope>NUCLEOTIDE SEQUENCE</scope>
    <source>
        <strain evidence="1">CBHHK067</strain>
    </source>
</reference>
<protein>
    <submittedName>
        <fullName evidence="1">Uncharacterized protein</fullName>
    </submittedName>
</protein>
<accession>A0AAD7D542</accession>
<keyword evidence="2" id="KW-1185">Reference proteome</keyword>
<organism evidence="1 2">
    <name type="scientific">Mycena rosella</name>
    <name type="common">Pink bonnet</name>
    <name type="synonym">Agaricus rosellus</name>
    <dbReference type="NCBI Taxonomy" id="1033263"/>
    <lineage>
        <taxon>Eukaryota</taxon>
        <taxon>Fungi</taxon>
        <taxon>Dikarya</taxon>
        <taxon>Basidiomycota</taxon>
        <taxon>Agaricomycotina</taxon>
        <taxon>Agaricomycetes</taxon>
        <taxon>Agaricomycetidae</taxon>
        <taxon>Agaricales</taxon>
        <taxon>Marasmiineae</taxon>
        <taxon>Mycenaceae</taxon>
        <taxon>Mycena</taxon>
    </lineage>
</organism>
<dbReference type="EMBL" id="JARKIE010000158">
    <property type="protein sequence ID" value="KAJ7674199.1"/>
    <property type="molecule type" value="Genomic_DNA"/>
</dbReference>
<sequence>MAHPSFLDVPTDFDLVKEVSHIPVEINNAELETGFTPAVVAQTDAVMGDGQYLLGYFRRQFDGVAHGFAVRANAARGQSTFKLRPSKEHLTLRWSGSRPISNSSNRRM</sequence>
<gene>
    <name evidence="1" type="ORF">B0H17DRAFT_162523</name>
</gene>
<proteinExistence type="predicted"/>
<evidence type="ECO:0000313" key="1">
    <source>
        <dbReference type="EMBL" id="KAJ7674199.1"/>
    </source>
</evidence>
<dbReference type="Proteomes" id="UP001221757">
    <property type="component" value="Unassembled WGS sequence"/>
</dbReference>
<comment type="caution">
    <text evidence="1">The sequence shown here is derived from an EMBL/GenBank/DDBJ whole genome shotgun (WGS) entry which is preliminary data.</text>
</comment>